<proteinExistence type="predicted"/>
<evidence type="ECO:0000313" key="1">
    <source>
        <dbReference type="EMBL" id="RUR67414.1"/>
    </source>
</evidence>
<gene>
    <name evidence="1" type="ORF">EJP67_10105</name>
</gene>
<dbReference type="OrthoDB" id="5123492at2"/>
<protein>
    <recommendedName>
        <fullName evidence="3">Glycosyltransferase</fullName>
    </recommendedName>
</protein>
<name>A0A3S0Z2P7_9BURK</name>
<dbReference type="Gene3D" id="3.40.50.2000">
    <property type="entry name" value="Glycogen Phosphorylase B"/>
    <property type="match status" value="2"/>
</dbReference>
<evidence type="ECO:0000313" key="2">
    <source>
        <dbReference type="Proteomes" id="UP000281118"/>
    </source>
</evidence>
<accession>A0A3S0Z2P7</accession>
<dbReference type="SUPFAM" id="SSF53756">
    <property type="entry name" value="UDP-Glycosyltransferase/glycogen phosphorylase"/>
    <property type="match status" value="1"/>
</dbReference>
<comment type="caution">
    <text evidence="1">The sequence shown here is derived from an EMBL/GenBank/DDBJ whole genome shotgun (WGS) entry which is preliminary data.</text>
</comment>
<dbReference type="AlphaFoldDB" id="A0A3S0Z2P7"/>
<reference evidence="1 2" key="1">
    <citation type="submission" date="2018-12" db="EMBL/GenBank/DDBJ databases">
        <title>The genome sequences of Variovorax guangxiensis DSM 27352.</title>
        <authorList>
            <person name="Gao J."/>
            <person name="Sun J."/>
        </authorList>
    </citation>
    <scope>NUCLEOTIDE SEQUENCE [LARGE SCALE GENOMIC DNA]</scope>
    <source>
        <strain evidence="1 2">DSM 27352</strain>
    </source>
</reference>
<dbReference type="RefSeq" id="WP_126021569.1">
    <property type="nucleotide sequence ID" value="NZ_RXFT01000003.1"/>
</dbReference>
<organism evidence="1 2">
    <name type="scientific">Variovorax guangxiensis</name>
    <dbReference type="NCBI Taxonomy" id="1775474"/>
    <lineage>
        <taxon>Bacteria</taxon>
        <taxon>Pseudomonadati</taxon>
        <taxon>Pseudomonadota</taxon>
        <taxon>Betaproteobacteria</taxon>
        <taxon>Burkholderiales</taxon>
        <taxon>Comamonadaceae</taxon>
        <taxon>Variovorax</taxon>
    </lineage>
</organism>
<dbReference type="EMBL" id="RXFT01000003">
    <property type="protein sequence ID" value="RUR67414.1"/>
    <property type="molecule type" value="Genomic_DNA"/>
</dbReference>
<sequence>MKKRVHVLFECGADRLPYGASHIRLLRPLSHPSIQDRFSLSYGTDLPGIAVDLVIVERGWRHDSTLADQEHLLGRLATLGVPYIYGIDDNLLDLNSLPGSPGYPSAEQRQIIVRFARNAAGIIVSTRALGNRMARLNSNIEIVPNNLDERLFDFDSLKKKEDYRRNRGDSKLVMGYMGTYSHLEDLLMVVEPLRKLLYTKRESIRLEVVGIGDEALVKGLFNDLPVSIVKVPNDRVEYPKFMEWMQKEISWDFAIAPLVQSDFNDCKSDLKFLDYSINGIPGIFSATESYVGTISDGKNGFLASASSQQWFESLMRIAENSSIREAMAKEAFSYVHKSRTLEKNAPLWGDAIDRIFQKRGL</sequence>
<dbReference type="Proteomes" id="UP000281118">
    <property type="component" value="Unassembled WGS sequence"/>
</dbReference>
<evidence type="ECO:0008006" key="3">
    <source>
        <dbReference type="Google" id="ProtNLM"/>
    </source>
</evidence>